<protein>
    <submittedName>
        <fullName evidence="1">Uncharacterized protein</fullName>
    </submittedName>
</protein>
<dbReference type="EMBL" id="CAAALY010084247">
    <property type="protein sequence ID" value="VEL27007.1"/>
    <property type="molecule type" value="Genomic_DNA"/>
</dbReference>
<reference evidence="1" key="1">
    <citation type="submission" date="2018-11" db="EMBL/GenBank/DDBJ databases">
        <authorList>
            <consortium name="Pathogen Informatics"/>
        </authorList>
    </citation>
    <scope>NUCLEOTIDE SEQUENCE</scope>
</reference>
<dbReference type="Proteomes" id="UP000784294">
    <property type="component" value="Unassembled WGS sequence"/>
</dbReference>
<comment type="caution">
    <text evidence="1">The sequence shown here is derived from an EMBL/GenBank/DDBJ whole genome shotgun (WGS) entry which is preliminary data.</text>
</comment>
<evidence type="ECO:0000313" key="1">
    <source>
        <dbReference type="EMBL" id="VEL27007.1"/>
    </source>
</evidence>
<dbReference type="AlphaFoldDB" id="A0A448X3M5"/>
<dbReference type="OrthoDB" id="267517at2759"/>
<organism evidence="1 2">
    <name type="scientific">Protopolystoma xenopodis</name>
    <dbReference type="NCBI Taxonomy" id="117903"/>
    <lineage>
        <taxon>Eukaryota</taxon>
        <taxon>Metazoa</taxon>
        <taxon>Spiralia</taxon>
        <taxon>Lophotrochozoa</taxon>
        <taxon>Platyhelminthes</taxon>
        <taxon>Monogenea</taxon>
        <taxon>Polyopisthocotylea</taxon>
        <taxon>Polystomatidea</taxon>
        <taxon>Polystomatidae</taxon>
        <taxon>Protopolystoma</taxon>
    </lineage>
</organism>
<gene>
    <name evidence="1" type="ORF">PXEA_LOCUS20447</name>
</gene>
<proteinExistence type="predicted"/>
<evidence type="ECO:0000313" key="2">
    <source>
        <dbReference type="Proteomes" id="UP000784294"/>
    </source>
</evidence>
<sequence length="73" mass="8142">MNIDEYLGKDFVDISGHTLLESGTRVTMDQISRPGVTLVPGQIIPLMPCSEAEKGILQKLKEEKRSLLFLPDE</sequence>
<accession>A0A448X3M5</accession>
<keyword evidence="2" id="KW-1185">Reference proteome</keyword>
<name>A0A448X3M5_9PLAT</name>